<organism evidence="6 7">
    <name type="scientific">Paenibacillus hexagrammi</name>
    <dbReference type="NCBI Taxonomy" id="2908839"/>
    <lineage>
        <taxon>Bacteria</taxon>
        <taxon>Bacillati</taxon>
        <taxon>Bacillota</taxon>
        <taxon>Bacilli</taxon>
        <taxon>Bacillales</taxon>
        <taxon>Paenibacillaceae</taxon>
        <taxon>Paenibacillus</taxon>
    </lineage>
</organism>
<accession>A0ABY3SJA4</accession>
<comment type="subcellular location">
    <subcellularLocation>
        <location evidence="1">Membrane</location>
        <topology evidence="1">Multi-pass membrane protein</topology>
    </subcellularLocation>
</comment>
<evidence type="ECO:0000256" key="2">
    <source>
        <dbReference type="ARBA" id="ARBA00022692"/>
    </source>
</evidence>
<feature type="transmembrane region" description="Helical" evidence="5">
    <location>
        <begin position="73"/>
        <end position="92"/>
    </location>
</feature>
<evidence type="ECO:0000256" key="5">
    <source>
        <dbReference type="SAM" id="Phobius"/>
    </source>
</evidence>
<evidence type="ECO:0000313" key="6">
    <source>
        <dbReference type="EMBL" id="UJF33977.1"/>
    </source>
</evidence>
<feature type="transmembrane region" description="Helical" evidence="5">
    <location>
        <begin position="45"/>
        <end position="64"/>
    </location>
</feature>
<feature type="transmembrane region" description="Helical" evidence="5">
    <location>
        <begin position="98"/>
        <end position="116"/>
    </location>
</feature>
<dbReference type="EMBL" id="CP090978">
    <property type="protein sequence ID" value="UJF33977.1"/>
    <property type="molecule type" value="Genomic_DNA"/>
</dbReference>
<evidence type="ECO:0000256" key="3">
    <source>
        <dbReference type="ARBA" id="ARBA00022989"/>
    </source>
</evidence>
<keyword evidence="7" id="KW-1185">Reference proteome</keyword>
<keyword evidence="2 5" id="KW-0812">Transmembrane</keyword>
<dbReference type="RefSeq" id="WP_235120368.1">
    <property type="nucleotide sequence ID" value="NZ_CP090978.1"/>
</dbReference>
<evidence type="ECO:0000313" key="7">
    <source>
        <dbReference type="Proteomes" id="UP001649230"/>
    </source>
</evidence>
<evidence type="ECO:0000256" key="4">
    <source>
        <dbReference type="ARBA" id="ARBA00023136"/>
    </source>
</evidence>
<feature type="transmembrane region" description="Helical" evidence="5">
    <location>
        <begin position="7"/>
        <end position="25"/>
    </location>
</feature>
<keyword evidence="4 5" id="KW-0472">Membrane</keyword>
<name>A0ABY3SJA4_9BACL</name>
<sequence>MKKIKIAYWIITACTLIGFALSAFNELARTPETFVSTTQHLGYPAYFLTLLGTAKVIAIIILLIPNYYRLKEWVYAGLTIDCISAFWSEMAVGNPMGSIKSVVVLAFVMLSYYLLLRMEKGRLTHNRSLGIENS</sequence>
<dbReference type="InterPro" id="IPR016944">
    <property type="entry name" value="UCP030066"/>
</dbReference>
<proteinExistence type="predicted"/>
<reference evidence="6 7" key="1">
    <citation type="journal article" date="2024" name="Int. J. Syst. Evol. Microbiol.">
        <title>Paenibacillus hexagrammi sp. nov., a novel bacterium isolated from the gut content of Hexagrammos agrammus.</title>
        <authorList>
            <person name="Jung H.K."/>
            <person name="Kim D.G."/>
            <person name="Zin H."/>
            <person name="Park J."/>
            <person name="Jung H."/>
            <person name="Kim Y.O."/>
            <person name="Kong H.J."/>
            <person name="Kim J.W."/>
            <person name="Kim Y.S."/>
        </authorList>
    </citation>
    <scope>NUCLEOTIDE SEQUENCE [LARGE SCALE GENOMIC DNA]</scope>
    <source>
        <strain evidence="6 7">YPD9-1</strain>
    </source>
</reference>
<dbReference type="InterPro" id="IPR032808">
    <property type="entry name" value="DoxX"/>
</dbReference>
<keyword evidence="3 5" id="KW-1133">Transmembrane helix</keyword>
<dbReference type="Pfam" id="PF13564">
    <property type="entry name" value="DoxX_2"/>
    <property type="match status" value="1"/>
</dbReference>
<dbReference type="PIRSF" id="PIRSF030066">
    <property type="entry name" value="UCP030066"/>
    <property type="match status" value="1"/>
</dbReference>
<protein>
    <submittedName>
        <fullName evidence="6">DoxX family protein</fullName>
    </submittedName>
</protein>
<evidence type="ECO:0000256" key="1">
    <source>
        <dbReference type="ARBA" id="ARBA00004141"/>
    </source>
</evidence>
<gene>
    <name evidence="6" type="ORF">L0M14_01675</name>
</gene>
<dbReference type="Proteomes" id="UP001649230">
    <property type="component" value="Chromosome"/>
</dbReference>